<dbReference type="InterPro" id="IPR050747">
    <property type="entry name" value="Mitochondrial_chaperone_BCS1"/>
</dbReference>
<name>A0ABS8TI26_DATST</name>
<proteinExistence type="predicted"/>
<dbReference type="SUPFAM" id="SSF52540">
    <property type="entry name" value="P-loop containing nucleoside triphosphate hydrolases"/>
    <property type="match status" value="1"/>
</dbReference>
<sequence length="136" mass="16111">MTKRYFKLKFQQKESRTHHELHLKYVLDEGKAISVRERQRKLYTNNKGEGGGTGKSSMIAAMVNFLQYDVYDLELTSVKDNTELRKLLIDTTSKSIIVIEDIDCSLDLTVNVENKKKRRRREKIKKKMRKMSSRRR</sequence>
<keyword evidence="4" id="KW-1185">Reference proteome</keyword>
<dbReference type="Gene3D" id="3.40.50.300">
    <property type="entry name" value="P-loop containing nucleotide triphosphate hydrolases"/>
    <property type="match status" value="1"/>
</dbReference>
<evidence type="ECO:0000256" key="1">
    <source>
        <dbReference type="SAM" id="MobiDB-lite"/>
    </source>
</evidence>
<dbReference type="Pfam" id="PF00004">
    <property type="entry name" value="AAA"/>
    <property type="match status" value="1"/>
</dbReference>
<evidence type="ECO:0000313" key="4">
    <source>
        <dbReference type="Proteomes" id="UP000823775"/>
    </source>
</evidence>
<feature type="domain" description="ATPase AAA-type core" evidence="2">
    <location>
        <begin position="52"/>
        <end position="133"/>
    </location>
</feature>
<evidence type="ECO:0000259" key="2">
    <source>
        <dbReference type="Pfam" id="PF00004"/>
    </source>
</evidence>
<dbReference type="InterPro" id="IPR027417">
    <property type="entry name" value="P-loop_NTPase"/>
</dbReference>
<feature type="region of interest" description="Disordered" evidence="1">
    <location>
        <begin position="115"/>
        <end position="136"/>
    </location>
</feature>
<dbReference type="InterPro" id="IPR003959">
    <property type="entry name" value="ATPase_AAA_core"/>
</dbReference>
<comment type="caution">
    <text evidence="3">The sequence shown here is derived from an EMBL/GenBank/DDBJ whole genome shotgun (WGS) entry which is preliminary data.</text>
</comment>
<evidence type="ECO:0000313" key="3">
    <source>
        <dbReference type="EMBL" id="MCD7471147.1"/>
    </source>
</evidence>
<protein>
    <recommendedName>
        <fullName evidence="2">ATPase AAA-type core domain-containing protein</fullName>
    </recommendedName>
</protein>
<reference evidence="3 4" key="1">
    <citation type="journal article" date="2021" name="BMC Genomics">
        <title>Datura genome reveals duplications of psychoactive alkaloid biosynthetic genes and high mutation rate following tissue culture.</title>
        <authorList>
            <person name="Rajewski A."/>
            <person name="Carter-House D."/>
            <person name="Stajich J."/>
            <person name="Litt A."/>
        </authorList>
    </citation>
    <scope>NUCLEOTIDE SEQUENCE [LARGE SCALE GENOMIC DNA]</scope>
    <source>
        <strain evidence="3">AR-01</strain>
    </source>
</reference>
<dbReference type="PANTHER" id="PTHR23070">
    <property type="entry name" value="BCS1 AAA-TYPE ATPASE"/>
    <property type="match status" value="1"/>
</dbReference>
<accession>A0ABS8TI26</accession>
<gene>
    <name evidence="3" type="ORF">HAX54_011457</name>
</gene>
<organism evidence="3 4">
    <name type="scientific">Datura stramonium</name>
    <name type="common">Jimsonweed</name>
    <name type="synonym">Common thornapple</name>
    <dbReference type="NCBI Taxonomy" id="4076"/>
    <lineage>
        <taxon>Eukaryota</taxon>
        <taxon>Viridiplantae</taxon>
        <taxon>Streptophyta</taxon>
        <taxon>Embryophyta</taxon>
        <taxon>Tracheophyta</taxon>
        <taxon>Spermatophyta</taxon>
        <taxon>Magnoliopsida</taxon>
        <taxon>eudicotyledons</taxon>
        <taxon>Gunneridae</taxon>
        <taxon>Pentapetalae</taxon>
        <taxon>asterids</taxon>
        <taxon>lamiids</taxon>
        <taxon>Solanales</taxon>
        <taxon>Solanaceae</taxon>
        <taxon>Solanoideae</taxon>
        <taxon>Datureae</taxon>
        <taxon>Datura</taxon>
    </lineage>
</organism>
<dbReference type="Proteomes" id="UP000823775">
    <property type="component" value="Unassembled WGS sequence"/>
</dbReference>
<dbReference type="EMBL" id="JACEIK010001652">
    <property type="protein sequence ID" value="MCD7471147.1"/>
    <property type="molecule type" value="Genomic_DNA"/>
</dbReference>